<keyword evidence="2" id="KW-1185">Reference proteome</keyword>
<organism evidence="1 2">
    <name type="scientific">Ephemerocybe angulata</name>
    <dbReference type="NCBI Taxonomy" id="980116"/>
    <lineage>
        <taxon>Eukaryota</taxon>
        <taxon>Fungi</taxon>
        <taxon>Dikarya</taxon>
        <taxon>Basidiomycota</taxon>
        <taxon>Agaricomycotina</taxon>
        <taxon>Agaricomycetes</taxon>
        <taxon>Agaricomycetidae</taxon>
        <taxon>Agaricales</taxon>
        <taxon>Agaricineae</taxon>
        <taxon>Psathyrellaceae</taxon>
        <taxon>Ephemerocybe</taxon>
    </lineage>
</organism>
<reference evidence="1 2" key="1">
    <citation type="journal article" date="2020" name="ISME J.">
        <title>Uncovering the hidden diversity of litter-decomposition mechanisms in mushroom-forming fungi.</title>
        <authorList>
            <person name="Floudas D."/>
            <person name="Bentzer J."/>
            <person name="Ahren D."/>
            <person name="Johansson T."/>
            <person name="Persson P."/>
            <person name="Tunlid A."/>
        </authorList>
    </citation>
    <scope>NUCLEOTIDE SEQUENCE [LARGE SCALE GENOMIC DNA]</scope>
    <source>
        <strain evidence="1 2">CBS 175.51</strain>
    </source>
</reference>
<dbReference type="OrthoDB" id="1913277at2759"/>
<dbReference type="EMBL" id="JAACJK010000057">
    <property type="protein sequence ID" value="KAF5336883.1"/>
    <property type="molecule type" value="Genomic_DNA"/>
</dbReference>
<evidence type="ECO:0000313" key="2">
    <source>
        <dbReference type="Proteomes" id="UP000541558"/>
    </source>
</evidence>
<dbReference type="PANTHER" id="PTHR21382:SF1">
    <property type="entry name" value="NADH DEHYDROGENASE [UBIQUINONE] 1 ALPHA SUBCOMPLEX SUBUNIT 11"/>
    <property type="match status" value="1"/>
</dbReference>
<proteinExistence type="predicted"/>
<comment type="caution">
    <text evidence="1">The sequence shown here is derived from an EMBL/GenBank/DDBJ whole genome shotgun (WGS) entry which is preliminary data.</text>
</comment>
<dbReference type="GO" id="GO:0006120">
    <property type="term" value="P:mitochondrial electron transport, NADH to ubiquinone"/>
    <property type="evidence" value="ECO:0007669"/>
    <property type="project" value="InterPro"/>
</dbReference>
<accession>A0A8H5FHR4</accession>
<dbReference type="GO" id="GO:0045271">
    <property type="term" value="C:respiratory chain complex I"/>
    <property type="evidence" value="ECO:0007669"/>
    <property type="project" value="InterPro"/>
</dbReference>
<dbReference type="PANTHER" id="PTHR21382">
    <property type="entry name" value="NADH-UBIQUINONE OXIDOREDUCTASE SUBUNIT"/>
    <property type="match status" value="1"/>
</dbReference>
<protein>
    <submittedName>
        <fullName evidence="1">Uncharacterized protein</fullName>
    </submittedName>
</protein>
<dbReference type="InterPro" id="IPR039205">
    <property type="entry name" value="NDUFA11"/>
</dbReference>
<evidence type="ECO:0000313" key="1">
    <source>
        <dbReference type="EMBL" id="KAF5336883.1"/>
    </source>
</evidence>
<dbReference type="Proteomes" id="UP000541558">
    <property type="component" value="Unassembled WGS sequence"/>
</dbReference>
<gene>
    <name evidence="1" type="ORF">D9611_003156</name>
</gene>
<sequence>MSSDSPVQVSAHGFHPKPVLEYASSSALKGAGVGLFVSTLQNALGNHSKGAMGVFTRTGGTIGFFAVLSGSFAATEAIVRNTREQDDALNGAAGACVAGFLGGLRQKSLPLAFGGCAVLGGAMGIFDFSGNITGSTETKEERRARFFKKPPTVPFVDPEPSSA</sequence>
<name>A0A8H5FHR4_9AGAR</name>
<dbReference type="GO" id="GO:0005743">
    <property type="term" value="C:mitochondrial inner membrane"/>
    <property type="evidence" value="ECO:0007669"/>
    <property type="project" value="UniProtKB-SubCell"/>
</dbReference>